<dbReference type="Proteomes" id="UP000660021">
    <property type="component" value="Unassembled WGS sequence"/>
</dbReference>
<organism evidence="7 8">
    <name type="scientific">Pseudoflavonifractor hominis</name>
    <dbReference type="NCBI Taxonomy" id="2763059"/>
    <lineage>
        <taxon>Bacteria</taxon>
        <taxon>Bacillati</taxon>
        <taxon>Bacillota</taxon>
        <taxon>Clostridia</taxon>
        <taxon>Eubacteriales</taxon>
        <taxon>Oscillospiraceae</taxon>
        <taxon>Pseudoflavonifractor</taxon>
    </lineage>
</organism>
<accession>A0ABR7HWA2</accession>
<gene>
    <name evidence="7" type="ORF">H8S34_13115</name>
</gene>
<dbReference type="PANTHER" id="PTHR32196">
    <property type="entry name" value="ABC TRANSPORTER PERMEASE PROTEIN YPHD-RELATED-RELATED"/>
    <property type="match status" value="1"/>
</dbReference>
<feature type="transmembrane region" description="Helical" evidence="6">
    <location>
        <begin position="287"/>
        <end position="313"/>
    </location>
</feature>
<evidence type="ECO:0000256" key="4">
    <source>
        <dbReference type="ARBA" id="ARBA00022989"/>
    </source>
</evidence>
<evidence type="ECO:0000313" key="7">
    <source>
        <dbReference type="EMBL" id="MBC5731760.1"/>
    </source>
</evidence>
<feature type="transmembrane region" description="Helical" evidence="6">
    <location>
        <begin position="263"/>
        <end position="280"/>
    </location>
</feature>
<keyword evidence="2" id="KW-1003">Cell membrane</keyword>
<keyword evidence="4 6" id="KW-1133">Transmembrane helix</keyword>
<feature type="transmembrane region" description="Helical" evidence="6">
    <location>
        <begin position="64"/>
        <end position="83"/>
    </location>
</feature>
<evidence type="ECO:0000256" key="2">
    <source>
        <dbReference type="ARBA" id="ARBA00022475"/>
    </source>
</evidence>
<feature type="transmembrane region" description="Helical" evidence="6">
    <location>
        <begin position="12"/>
        <end position="33"/>
    </location>
</feature>
<dbReference type="RefSeq" id="WP_186964216.1">
    <property type="nucleotide sequence ID" value="NZ_JACOPR010000009.1"/>
</dbReference>
<evidence type="ECO:0000256" key="6">
    <source>
        <dbReference type="SAM" id="Phobius"/>
    </source>
</evidence>
<name>A0ABR7HWA2_9FIRM</name>
<evidence type="ECO:0000256" key="5">
    <source>
        <dbReference type="ARBA" id="ARBA00023136"/>
    </source>
</evidence>
<proteinExistence type="predicted"/>
<reference evidence="7 8" key="1">
    <citation type="submission" date="2020-08" db="EMBL/GenBank/DDBJ databases">
        <title>Genome public.</title>
        <authorList>
            <person name="Liu C."/>
            <person name="Sun Q."/>
        </authorList>
    </citation>
    <scope>NUCLEOTIDE SEQUENCE [LARGE SCALE GENOMIC DNA]</scope>
    <source>
        <strain evidence="7 8">New-38</strain>
    </source>
</reference>
<feature type="transmembrane region" description="Helical" evidence="6">
    <location>
        <begin position="319"/>
        <end position="336"/>
    </location>
</feature>
<sequence length="347" mass="38217">MKLHAINPPRFIMSLYMLVLLILAVLVDISFVSLINDALIKWAMNGILVLSLIPMMNVGAGRNFGMSIGLSAGLLGMVFALNYKMTGWLGFFVSLLVGAAIAVLFGFGYSKILNRLKLNEEIVGTFAGYSFIPIMNIFYTFVPVTNRQMLYPIGGQGLRPRVNLDIYFGGILDRLWQIKVGEIVIPMGLLLFFFVIAALLWLFSKTRTGIIFSAIAENERFSSLAGLRVDRYRTIGIILSMVLAAVGVVVYSQSYGFLHLYDGPFMMSFPAISAIVIGGASQKKSTVANALIGTFLYQTTYLLSIPVANALLLPEMAEILRTIVTSGIILYAFIFQRKDAGNEVLKK</sequence>
<evidence type="ECO:0000256" key="3">
    <source>
        <dbReference type="ARBA" id="ARBA00022692"/>
    </source>
</evidence>
<dbReference type="EMBL" id="JACOPR010000009">
    <property type="protein sequence ID" value="MBC5731760.1"/>
    <property type="molecule type" value="Genomic_DNA"/>
</dbReference>
<keyword evidence="8" id="KW-1185">Reference proteome</keyword>
<keyword evidence="3 6" id="KW-0812">Transmembrane</keyword>
<feature type="transmembrane region" description="Helical" evidence="6">
    <location>
        <begin position="183"/>
        <end position="203"/>
    </location>
</feature>
<dbReference type="InterPro" id="IPR001851">
    <property type="entry name" value="ABC_transp_permease"/>
</dbReference>
<feature type="transmembrane region" description="Helical" evidence="6">
    <location>
        <begin position="89"/>
        <end position="110"/>
    </location>
</feature>
<dbReference type="PANTHER" id="PTHR32196:SF15">
    <property type="entry name" value="SUGAR ABC TRANSPORTER PERMEASE PROTEIN"/>
    <property type="match status" value="1"/>
</dbReference>
<feature type="transmembrane region" description="Helical" evidence="6">
    <location>
        <begin position="232"/>
        <end position="251"/>
    </location>
</feature>
<keyword evidence="5 6" id="KW-0472">Membrane</keyword>
<dbReference type="Pfam" id="PF02653">
    <property type="entry name" value="BPD_transp_2"/>
    <property type="match status" value="1"/>
</dbReference>
<feature type="transmembrane region" description="Helical" evidence="6">
    <location>
        <begin position="39"/>
        <end position="57"/>
    </location>
</feature>
<evidence type="ECO:0000313" key="8">
    <source>
        <dbReference type="Proteomes" id="UP000660021"/>
    </source>
</evidence>
<comment type="subcellular location">
    <subcellularLocation>
        <location evidence="1">Cell membrane</location>
        <topology evidence="1">Multi-pass membrane protein</topology>
    </subcellularLocation>
</comment>
<evidence type="ECO:0000256" key="1">
    <source>
        <dbReference type="ARBA" id="ARBA00004651"/>
    </source>
</evidence>
<protein>
    <submittedName>
        <fullName evidence="7">ABC transporter permease</fullName>
    </submittedName>
</protein>
<feature type="transmembrane region" description="Helical" evidence="6">
    <location>
        <begin position="122"/>
        <end position="142"/>
    </location>
</feature>
<comment type="caution">
    <text evidence="7">The sequence shown here is derived from an EMBL/GenBank/DDBJ whole genome shotgun (WGS) entry which is preliminary data.</text>
</comment>